<dbReference type="PANTHER" id="PTHR33026:SF7">
    <property type="entry name" value="OS03G0100275 PROTEIN"/>
    <property type="match status" value="1"/>
</dbReference>
<keyword evidence="2" id="KW-1185">Reference proteome</keyword>
<accession>A0A1E5VP23</accession>
<dbReference type="EMBL" id="LWDX02033783">
    <property type="protein sequence ID" value="OEL26878.1"/>
    <property type="molecule type" value="Genomic_DNA"/>
</dbReference>
<proteinExistence type="predicted"/>
<gene>
    <name evidence="1" type="ORF">BAE44_0012103</name>
</gene>
<evidence type="ECO:0000313" key="2">
    <source>
        <dbReference type="Proteomes" id="UP000095767"/>
    </source>
</evidence>
<evidence type="ECO:0000313" key="1">
    <source>
        <dbReference type="EMBL" id="OEL26878.1"/>
    </source>
</evidence>
<dbReference type="Proteomes" id="UP000095767">
    <property type="component" value="Unassembled WGS sequence"/>
</dbReference>
<name>A0A1E5VP23_9POAL</name>
<organism evidence="1 2">
    <name type="scientific">Dichanthelium oligosanthes</name>
    <dbReference type="NCBI Taxonomy" id="888268"/>
    <lineage>
        <taxon>Eukaryota</taxon>
        <taxon>Viridiplantae</taxon>
        <taxon>Streptophyta</taxon>
        <taxon>Embryophyta</taxon>
        <taxon>Tracheophyta</taxon>
        <taxon>Spermatophyta</taxon>
        <taxon>Magnoliopsida</taxon>
        <taxon>Liliopsida</taxon>
        <taxon>Poales</taxon>
        <taxon>Poaceae</taxon>
        <taxon>PACMAD clade</taxon>
        <taxon>Panicoideae</taxon>
        <taxon>Panicodae</taxon>
        <taxon>Paniceae</taxon>
        <taxon>Dichantheliinae</taxon>
        <taxon>Dichanthelium</taxon>
    </lineage>
</organism>
<dbReference type="PANTHER" id="PTHR33026">
    <property type="entry name" value="OS06G0360600 PROTEIN"/>
    <property type="match status" value="1"/>
</dbReference>
<sequence length="69" mass="7979">MGKLKNHAKMIATVVTLRRLEGVIGIGLLWAMHKHWIQPLKNRVHPIFEYPNHGDPTRESADELLEEEI</sequence>
<comment type="caution">
    <text evidence="1">The sequence shown here is derived from an EMBL/GenBank/DDBJ whole genome shotgun (WGS) entry which is preliminary data.</text>
</comment>
<dbReference type="AlphaFoldDB" id="A0A1E5VP23"/>
<reference evidence="1 2" key="1">
    <citation type="submission" date="2016-09" db="EMBL/GenBank/DDBJ databases">
        <title>The draft genome of Dichanthelium oligosanthes: A C3 panicoid grass species.</title>
        <authorList>
            <person name="Studer A.J."/>
            <person name="Schnable J.C."/>
            <person name="Brutnell T.P."/>
        </authorList>
    </citation>
    <scope>NUCLEOTIDE SEQUENCE [LARGE SCALE GENOMIC DNA]</scope>
    <source>
        <strain evidence="2">cv. Kellogg 1175</strain>
        <tissue evidence="1">Leaf</tissue>
    </source>
</reference>
<protein>
    <submittedName>
        <fullName evidence="1">Uncharacterized protein</fullName>
    </submittedName>
</protein>